<dbReference type="KEGG" id="cthr:CTHT_0047100"/>
<dbReference type="EMBL" id="GL988043">
    <property type="protein sequence ID" value="EGS20196.1"/>
    <property type="molecule type" value="Genomic_DNA"/>
</dbReference>
<dbReference type="Proteomes" id="UP000008066">
    <property type="component" value="Unassembled WGS sequence"/>
</dbReference>
<keyword evidence="3" id="KW-1185">Reference proteome</keyword>
<dbReference type="HOGENOM" id="CLU_2468866_0_0_1"/>
<proteinExistence type="predicted"/>
<feature type="region of interest" description="Disordered" evidence="1">
    <location>
        <begin position="1"/>
        <end position="58"/>
    </location>
</feature>
<evidence type="ECO:0000313" key="2">
    <source>
        <dbReference type="EMBL" id="EGS20196.1"/>
    </source>
</evidence>
<protein>
    <submittedName>
        <fullName evidence="2">Uncharacterized protein</fullName>
    </submittedName>
</protein>
<organism evidence="3">
    <name type="scientific">Chaetomium thermophilum (strain DSM 1495 / CBS 144.50 / IMI 039719)</name>
    <name type="common">Thermochaetoides thermophila</name>
    <dbReference type="NCBI Taxonomy" id="759272"/>
    <lineage>
        <taxon>Eukaryota</taxon>
        <taxon>Fungi</taxon>
        <taxon>Dikarya</taxon>
        <taxon>Ascomycota</taxon>
        <taxon>Pezizomycotina</taxon>
        <taxon>Sordariomycetes</taxon>
        <taxon>Sordariomycetidae</taxon>
        <taxon>Sordariales</taxon>
        <taxon>Chaetomiaceae</taxon>
        <taxon>Thermochaetoides</taxon>
    </lineage>
</organism>
<evidence type="ECO:0000313" key="3">
    <source>
        <dbReference type="Proteomes" id="UP000008066"/>
    </source>
</evidence>
<feature type="compositionally biased region" description="Polar residues" evidence="1">
    <location>
        <begin position="42"/>
        <end position="55"/>
    </location>
</feature>
<dbReference type="GeneID" id="18258748"/>
<dbReference type="OrthoDB" id="4567934at2759"/>
<sequence length="88" mass="9408">MTQITQEPVRQTPMKAAASNPAPLPLADGHSEQTGAGAMNAQVVTSQPKPLNPMSTEDPELTLRGGDLYCGFSRGCCGFTCSWYKRCC</sequence>
<dbReference type="RefSeq" id="XP_006695081.1">
    <property type="nucleotide sequence ID" value="XM_006695018.1"/>
</dbReference>
<accession>G0S9T5</accession>
<name>G0S9T5_CHATD</name>
<feature type="compositionally biased region" description="Low complexity" evidence="1">
    <location>
        <begin position="16"/>
        <end position="27"/>
    </location>
</feature>
<dbReference type="AlphaFoldDB" id="G0S9T5"/>
<evidence type="ECO:0000256" key="1">
    <source>
        <dbReference type="SAM" id="MobiDB-lite"/>
    </source>
</evidence>
<gene>
    <name evidence="2" type="ORF">CTHT_0047100</name>
</gene>
<reference evidence="2 3" key="1">
    <citation type="journal article" date="2011" name="Cell">
        <title>Insight into structure and assembly of the nuclear pore complex by utilizing the genome of a eukaryotic thermophile.</title>
        <authorList>
            <person name="Amlacher S."/>
            <person name="Sarges P."/>
            <person name="Flemming D."/>
            <person name="van Noort V."/>
            <person name="Kunze R."/>
            <person name="Devos D.P."/>
            <person name="Arumugam M."/>
            <person name="Bork P."/>
            <person name="Hurt E."/>
        </authorList>
    </citation>
    <scope>NUCLEOTIDE SEQUENCE [LARGE SCALE GENOMIC DNA]</scope>
    <source>
        <strain evidence="3">DSM 1495 / CBS 144.50 / IMI 039719</strain>
    </source>
</reference>